<keyword evidence="2" id="KW-1185">Reference proteome</keyword>
<evidence type="ECO:0000313" key="1">
    <source>
        <dbReference type="EMBL" id="OHS99831.1"/>
    </source>
</evidence>
<comment type="caution">
    <text evidence="1">The sequence shown here is derived from an EMBL/GenBank/DDBJ whole genome shotgun (WGS) entry which is preliminary data.</text>
</comment>
<dbReference type="RefSeq" id="XP_068352968.1">
    <property type="nucleotide sequence ID" value="XM_068509181.1"/>
</dbReference>
<dbReference type="GeneID" id="94843885"/>
<dbReference type="VEuPathDB" id="TrichDB:TRFO_33616"/>
<evidence type="ECO:0008006" key="3">
    <source>
        <dbReference type="Google" id="ProtNLM"/>
    </source>
</evidence>
<dbReference type="Proteomes" id="UP000179807">
    <property type="component" value="Unassembled WGS sequence"/>
</dbReference>
<evidence type="ECO:0000313" key="2">
    <source>
        <dbReference type="Proteomes" id="UP000179807"/>
    </source>
</evidence>
<gene>
    <name evidence="1" type="ORF">TRFO_33616</name>
</gene>
<dbReference type="EMBL" id="MLAK01000984">
    <property type="protein sequence ID" value="OHS99831.1"/>
    <property type="molecule type" value="Genomic_DNA"/>
</dbReference>
<reference evidence="1" key="1">
    <citation type="submission" date="2016-10" db="EMBL/GenBank/DDBJ databases">
        <authorList>
            <person name="Benchimol M."/>
            <person name="Almeida L.G."/>
            <person name="Vasconcelos A.T."/>
            <person name="Perreira-Neves A."/>
            <person name="Rosa I.A."/>
            <person name="Tasca T."/>
            <person name="Bogo M.R."/>
            <person name="de Souza W."/>
        </authorList>
    </citation>
    <scope>NUCLEOTIDE SEQUENCE [LARGE SCALE GENOMIC DNA]</scope>
    <source>
        <strain evidence="1">K</strain>
    </source>
</reference>
<name>A0A1J4JN16_9EUKA</name>
<sequence>MLDDDPDSILFAEKPMAKKRVKRAKAFEDLGFSPNSSKQNPIQGIDLLAPTVKRSPSLENEKKANQSKTSSAAFEAANPFVKKFVFFVNSQDFSISKAEMKEKINKSVEQTYIVVNTLFFDIRNVQKNIDNRKRKIAAKIEKVNHDLKESVKKRAAYLLYYDMLIEFYDLRDKHISEISDQLNLSLTYIQIAHEEFPLVDIKININTAQREIKYFPKRGTEAAEIEKRATNLKRHIKKMKVKPQKEVVRALKSICKVPNFDDKLVYFYDDSGRLETFIGVLSSFPLDFQKRVNLRIVQSITQPEATGQLVLYASKELCNLKKLSEEKYLKYIFVFFARHFFNEIYTKSLFSPVSPSQTQAFVERVSRLRHVSPIGFGIAKRYLDDSLITLPLDSFPHGHLYEEPAGIFASMSFDMCPLDFCHSAFEAFKIIQITASNFSFNARFLETGQLFAKSDSLLSFDDLFDISFIVFLLSGAGDMFALTEAFSPFIHGMMMPSEFEFAFTNLSEICRQIAVMDIDQFINDAMLRTKRDQEKDPLMIANYVMKNPEA</sequence>
<proteinExistence type="predicted"/>
<dbReference type="AlphaFoldDB" id="A0A1J4JN16"/>
<protein>
    <recommendedName>
        <fullName evidence="3">VPS9 domain-containing protein</fullName>
    </recommendedName>
</protein>
<accession>A0A1J4JN16</accession>
<organism evidence="1 2">
    <name type="scientific">Tritrichomonas foetus</name>
    <dbReference type="NCBI Taxonomy" id="1144522"/>
    <lineage>
        <taxon>Eukaryota</taxon>
        <taxon>Metamonada</taxon>
        <taxon>Parabasalia</taxon>
        <taxon>Tritrichomonadida</taxon>
        <taxon>Tritrichomonadidae</taxon>
        <taxon>Tritrichomonas</taxon>
    </lineage>
</organism>